<reference evidence="2" key="1">
    <citation type="journal article" date="2022" name="Mol. Ecol. Resour.">
        <title>The genomes of chicory, endive, great burdock and yacon provide insights into Asteraceae palaeo-polyploidization history and plant inulin production.</title>
        <authorList>
            <person name="Fan W."/>
            <person name="Wang S."/>
            <person name="Wang H."/>
            <person name="Wang A."/>
            <person name="Jiang F."/>
            <person name="Liu H."/>
            <person name="Zhao H."/>
            <person name="Xu D."/>
            <person name="Zhang Y."/>
        </authorList>
    </citation>
    <scope>NUCLEOTIDE SEQUENCE [LARGE SCALE GENOMIC DNA]</scope>
    <source>
        <strain evidence="2">cv. Punajuju</strain>
    </source>
</reference>
<accession>A0ACB9GY72</accession>
<protein>
    <submittedName>
        <fullName evidence="1">Uncharacterized protein</fullName>
    </submittedName>
</protein>
<dbReference type="EMBL" id="CM042009">
    <property type="protein sequence ID" value="KAI3787925.1"/>
    <property type="molecule type" value="Genomic_DNA"/>
</dbReference>
<keyword evidence="2" id="KW-1185">Reference proteome</keyword>
<comment type="caution">
    <text evidence="1">The sequence shown here is derived from an EMBL/GenBank/DDBJ whole genome shotgun (WGS) entry which is preliminary data.</text>
</comment>
<gene>
    <name evidence="1" type="ORF">L2E82_00441</name>
</gene>
<reference evidence="1 2" key="2">
    <citation type="journal article" date="2022" name="Mol. Ecol. Resour.">
        <title>The genomes of chicory, endive, great burdock and yacon provide insights into Asteraceae paleo-polyploidization history and plant inulin production.</title>
        <authorList>
            <person name="Fan W."/>
            <person name="Wang S."/>
            <person name="Wang H."/>
            <person name="Wang A."/>
            <person name="Jiang F."/>
            <person name="Liu H."/>
            <person name="Zhao H."/>
            <person name="Xu D."/>
            <person name="Zhang Y."/>
        </authorList>
    </citation>
    <scope>NUCLEOTIDE SEQUENCE [LARGE SCALE GENOMIC DNA]</scope>
    <source>
        <strain evidence="2">cv. Punajuju</strain>
        <tissue evidence="1">Leaves</tissue>
    </source>
</reference>
<name>A0ACB9GY72_CICIN</name>
<organism evidence="1 2">
    <name type="scientific">Cichorium intybus</name>
    <name type="common">Chicory</name>
    <dbReference type="NCBI Taxonomy" id="13427"/>
    <lineage>
        <taxon>Eukaryota</taxon>
        <taxon>Viridiplantae</taxon>
        <taxon>Streptophyta</taxon>
        <taxon>Embryophyta</taxon>
        <taxon>Tracheophyta</taxon>
        <taxon>Spermatophyta</taxon>
        <taxon>Magnoliopsida</taxon>
        <taxon>eudicotyledons</taxon>
        <taxon>Gunneridae</taxon>
        <taxon>Pentapetalae</taxon>
        <taxon>asterids</taxon>
        <taxon>campanulids</taxon>
        <taxon>Asterales</taxon>
        <taxon>Asteraceae</taxon>
        <taxon>Cichorioideae</taxon>
        <taxon>Cichorieae</taxon>
        <taxon>Cichoriinae</taxon>
        <taxon>Cichorium</taxon>
    </lineage>
</organism>
<evidence type="ECO:0000313" key="2">
    <source>
        <dbReference type="Proteomes" id="UP001055811"/>
    </source>
</evidence>
<evidence type="ECO:0000313" key="1">
    <source>
        <dbReference type="EMBL" id="KAI3787925.1"/>
    </source>
</evidence>
<sequence>MSNFTKNYQKNIEPGTARGCAIGFRLDSLLKLTETHARNNRITLMHYLCKVLDDKLPEVVDFSKDLTGLEFGHGIFV</sequence>
<dbReference type="Proteomes" id="UP001055811">
    <property type="component" value="Linkage Group LG01"/>
</dbReference>
<proteinExistence type="predicted"/>